<evidence type="ECO:0000259" key="1">
    <source>
        <dbReference type="Pfam" id="PF01261"/>
    </source>
</evidence>
<dbReference type="Proteomes" id="UP000051249">
    <property type="component" value="Unassembled WGS sequence"/>
</dbReference>
<evidence type="ECO:0000313" key="3">
    <source>
        <dbReference type="Proteomes" id="UP000051249"/>
    </source>
</evidence>
<dbReference type="InterPro" id="IPR013022">
    <property type="entry name" value="Xyl_isomerase-like_TIM-brl"/>
</dbReference>
<gene>
    <name evidence="2" type="ORF">IV88_GL000426</name>
</gene>
<dbReference type="PANTHER" id="PTHR12110">
    <property type="entry name" value="HYDROXYPYRUVATE ISOMERASE"/>
    <property type="match status" value="1"/>
</dbReference>
<reference evidence="2 3" key="1">
    <citation type="journal article" date="2015" name="Genome Announc.">
        <title>Expanding the biotechnology potential of lactobacilli through comparative genomics of 213 strains and associated genera.</title>
        <authorList>
            <person name="Sun Z."/>
            <person name="Harris H.M."/>
            <person name="McCann A."/>
            <person name="Guo C."/>
            <person name="Argimon S."/>
            <person name="Zhang W."/>
            <person name="Yang X."/>
            <person name="Jeffery I.B."/>
            <person name="Cooney J.C."/>
            <person name="Kagawa T.F."/>
            <person name="Liu W."/>
            <person name="Song Y."/>
            <person name="Salvetti E."/>
            <person name="Wrobel A."/>
            <person name="Rasinkangas P."/>
            <person name="Parkhill J."/>
            <person name="Rea M.C."/>
            <person name="O'Sullivan O."/>
            <person name="Ritari J."/>
            <person name="Douillard F.P."/>
            <person name="Paul Ross R."/>
            <person name="Yang R."/>
            <person name="Briner A.E."/>
            <person name="Felis G.E."/>
            <person name="de Vos W.M."/>
            <person name="Barrangou R."/>
            <person name="Klaenhammer T.R."/>
            <person name="Caufield P.W."/>
            <person name="Cui Y."/>
            <person name="Zhang H."/>
            <person name="O'Toole P.W."/>
        </authorList>
    </citation>
    <scope>NUCLEOTIDE SEQUENCE [LARGE SCALE GENOMIC DNA]</scope>
    <source>
        <strain evidence="2 3">DSM 23026</strain>
    </source>
</reference>
<name>A0A0R2NH19_9LACO</name>
<dbReference type="EMBL" id="JQCQ01000016">
    <property type="protein sequence ID" value="KRO25093.1"/>
    <property type="molecule type" value="Genomic_DNA"/>
</dbReference>
<keyword evidence="3" id="KW-1185">Reference proteome</keyword>
<sequence length="257" mass="29338">MTKSEDFKMSTRKISANLLLLVNEWNNGKTQAEMISELDSMDFSAVEIRREYFRDLVQEIPEISSVVQSRNLDLYYSVPDEVFVDGKLNPKLEEYLKEAQQMNVSKIKWNIGDFEHFSGNLKETLEPLMKYGIEINIENDQTQTSGRIEPIKKFMKAVQDSNSDIGYVYDLGNWPFTGDDAMEASKELGQFARYIHVKDVEITDGKPDVKPLDGGQIDWRSILDVLPSDVPIALEYPADSLQVIKNGIDKLEEAVDK</sequence>
<dbReference type="Gene3D" id="3.20.20.150">
    <property type="entry name" value="Divalent-metal-dependent TIM barrel enzymes"/>
    <property type="match status" value="1"/>
</dbReference>
<comment type="caution">
    <text evidence="2">The sequence shown here is derived from an EMBL/GenBank/DDBJ whole genome shotgun (WGS) entry which is preliminary data.</text>
</comment>
<evidence type="ECO:0000313" key="2">
    <source>
        <dbReference type="EMBL" id="KRO25093.1"/>
    </source>
</evidence>
<proteinExistence type="predicted"/>
<dbReference type="AlphaFoldDB" id="A0A0R2NH19"/>
<dbReference type="GO" id="GO:0016853">
    <property type="term" value="F:isomerase activity"/>
    <property type="evidence" value="ECO:0007669"/>
    <property type="project" value="UniProtKB-KW"/>
</dbReference>
<accession>A0A0R2NH19</accession>
<feature type="domain" description="Xylose isomerase-like TIM barrel" evidence="1">
    <location>
        <begin position="113"/>
        <end position="251"/>
    </location>
</feature>
<dbReference type="InterPro" id="IPR036237">
    <property type="entry name" value="Xyl_isomerase-like_sf"/>
</dbReference>
<dbReference type="PATRIC" id="fig|480391.4.peg.431"/>
<dbReference type="InterPro" id="IPR050312">
    <property type="entry name" value="IolE/XylAMocC-like"/>
</dbReference>
<protein>
    <submittedName>
        <fullName evidence="2">Sugar phosphate isomerase epimerase</fullName>
    </submittedName>
</protein>
<keyword evidence="2" id="KW-0413">Isomerase</keyword>
<dbReference type="Pfam" id="PF01261">
    <property type="entry name" value="AP_endonuc_2"/>
    <property type="match status" value="1"/>
</dbReference>
<organism evidence="2 3">
    <name type="scientific">Pediococcus argentinicus</name>
    <dbReference type="NCBI Taxonomy" id="480391"/>
    <lineage>
        <taxon>Bacteria</taxon>
        <taxon>Bacillati</taxon>
        <taxon>Bacillota</taxon>
        <taxon>Bacilli</taxon>
        <taxon>Lactobacillales</taxon>
        <taxon>Lactobacillaceae</taxon>
        <taxon>Pediococcus</taxon>
    </lineage>
</organism>
<dbReference type="SUPFAM" id="SSF51658">
    <property type="entry name" value="Xylose isomerase-like"/>
    <property type="match status" value="1"/>
</dbReference>